<keyword evidence="2" id="KW-1185">Reference proteome</keyword>
<dbReference type="PANTHER" id="PTHR31170">
    <property type="entry name" value="BNAC04G53230D PROTEIN"/>
    <property type="match status" value="1"/>
</dbReference>
<evidence type="ECO:0000313" key="2">
    <source>
        <dbReference type="Proteomes" id="UP001386955"/>
    </source>
</evidence>
<protein>
    <submittedName>
        <fullName evidence="1">Uncharacterized protein</fullName>
    </submittedName>
</protein>
<reference evidence="1 2" key="1">
    <citation type="submission" date="2024-01" db="EMBL/GenBank/DDBJ databases">
        <title>The genomes of 5 underutilized Papilionoideae crops provide insights into root nodulation and disease resistanc.</title>
        <authorList>
            <person name="Jiang F."/>
        </authorList>
    </citation>
    <scope>NUCLEOTIDE SEQUENCE [LARGE SCALE GENOMIC DNA]</scope>
    <source>
        <strain evidence="1">DUOXIRENSHENG_FW03</strain>
        <tissue evidence="1">Leaves</tissue>
    </source>
</reference>
<dbReference type="InterPro" id="IPR004158">
    <property type="entry name" value="DUF247_pln"/>
</dbReference>
<comment type="caution">
    <text evidence="1">The sequence shown here is derived from an EMBL/GenBank/DDBJ whole genome shotgun (WGS) entry which is preliminary data.</text>
</comment>
<dbReference type="AlphaFoldDB" id="A0AAN9RTZ8"/>
<proteinExistence type="predicted"/>
<dbReference type="EMBL" id="JAYMYS010000008">
    <property type="protein sequence ID" value="KAK7383180.1"/>
    <property type="molecule type" value="Genomic_DNA"/>
</dbReference>
<dbReference type="Proteomes" id="UP001386955">
    <property type="component" value="Unassembled WGS sequence"/>
</dbReference>
<name>A0AAN9RTZ8_PSOTE</name>
<organism evidence="1 2">
    <name type="scientific">Psophocarpus tetragonolobus</name>
    <name type="common">Winged bean</name>
    <name type="synonym">Dolichos tetragonolobus</name>
    <dbReference type="NCBI Taxonomy" id="3891"/>
    <lineage>
        <taxon>Eukaryota</taxon>
        <taxon>Viridiplantae</taxon>
        <taxon>Streptophyta</taxon>
        <taxon>Embryophyta</taxon>
        <taxon>Tracheophyta</taxon>
        <taxon>Spermatophyta</taxon>
        <taxon>Magnoliopsida</taxon>
        <taxon>eudicotyledons</taxon>
        <taxon>Gunneridae</taxon>
        <taxon>Pentapetalae</taxon>
        <taxon>rosids</taxon>
        <taxon>fabids</taxon>
        <taxon>Fabales</taxon>
        <taxon>Fabaceae</taxon>
        <taxon>Papilionoideae</taxon>
        <taxon>50 kb inversion clade</taxon>
        <taxon>NPAAA clade</taxon>
        <taxon>indigoferoid/millettioid clade</taxon>
        <taxon>Phaseoleae</taxon>
        <taxon>Psophocarpus</taxon>
    </lineage>
</organism>
<dbReference type="Pfam" id="PF03140">
    <property type="entry name" value="DUF247"/>
    <property type="match status" value="1"/>
</dbReference>
<evidence type="ECO:0000313" key="1">
    <source>
        <dbReference type="EMBL" id="KAK7383180.1"/>
    </source>
</evidence>
<gene>
    <name evidence="1" type="ORF">VNO78_28853</name>
</gene>
<accession>A0AAN9RTZ8</accession>
<sequence length="573" mass="65345">MKPQFVVAIPGKINALRFHSLSFGLFQNTLVHFSSHCLQSFLLFTFTNIMTQLVNKTELPQSKDEDMSFRRWKETTKALLHNVDHLYCQPYSICIVPEELRKENQNAYEPKVVSIGPRFKGKRELQQMEEIKWRCTLSLLSRTKGDKTEIKIEILEECMQEMLGLDATVRACYGEEIKLNSYDLATIMVYDGCFLLELVIAKDSYLSALLPHQQSVLMSDLGAKVGEMEAVLSDLTLVENQIPFLILNNLSQRLFPDAKISDSIETKIMLLWQSRLPKQIYPAHLVELVHSTFLWLQNKGDSSVVTNDISNCKEVKLNRCAARLLAAGVHTRVYPGSNTPVYRIHDFNVHLRYKKEGLLQMLQIPHLHITETTEPKWRSFIAWEHHRKTSKRVYSDNRGGSQEFGKSTEADDIVFANVFTFLALLFNDLICCASDVQHLKHKGIIKDELGMSNHDLVTFFRSMANGIDRGSVDSSYANMVNALNNDSATNLVTRVRIMTCHYLSRITDWISGLHKFLWRGYNFAAALVSFLTIVQTIYSVLGYHFGDDKCCGACSLNGNNSSYPYPSNISNHM</sequence>
<dbReference type="PANTHER" id="PTHR31170:SF20">
    <property type="entry name" value="DUF247 DOMAIN PROTEIN"/>
    <property type="match status" value="1"/>
</dbReference>